<dbReference type="SUPFAM" id="SSF57716">
    <property type="entry name" value="Glucocorticoid receptor-like (DNA-binding domain)"/>
    <property type="match status" value="1"/>
</dbReference>
<feature type="coiled-coil region" evidence="1">
    <location>
        <begin position="339"/>
        <end position="366"/>
    </location>
</feature>
<proteinExistence type="predicted"/>
<keyword evidence="6" id="KW-1185">Reference proteome</keyword>
<dbReference type="PANTHER" id="PTHR47577:SF2">
    <property type="entry name" value="THAP DOMAIN CONTAINING 9"/>
    <property type="match status" value="1"/>
</dbReference>
<feature type="domain" description="Transposable element P transposase-like GTP-binding insertion" evidence="3">
    <location>
        <begin position="613"/>
        <end position="725"/>
    </location>
</feature>
<feature type="domain" description="Transposable element P transposase-like RNase H" evidence="2">
    <location>
        <begin position="449"/>
        <end position="583"/>
    </location>
</feature>
<evidence type="ECO:0000313" key="6">
    <source>
        <dbReference type="Proteomes" id="UP000478052"/>
    </source>
</evidence>
<feature type="non-terminal residue" evidence="5">
    <location>
        <position position="1"/>
    </location>
</feature>
<reference evidence="5 6" key="1">
    <citation type="submission" date="2019-08" db="EMBL/GenBank/DDBJ databases">
        <title>Whole genome of Aphis craccivora.</title>
        <authorList>
            <person name="Voronova N.V."/>
            <person name="Shulinski R.S."/>
            <person name="Bandarenka Y.V."/>
            <person name="Zhorov D.G."/>
            <person name="Warner D."/>
        </authorList>
    </citation>
    <scope>NUCLEOTIDE SEQUENCE [LARGE SCALE GENOMIC DNA]</scope>
    <source>
        <strain evidence="5">180601</strain>
        <tissue evidence="5">Whole Body</tissue>
    </source>
</reference>
<protein>
    <submittedName>
        <fullName evidence="5">THAP-type domain-containing protein</fullName>
    </submittedName>
</protein>
<evidence type="ECO:0000259" key="2">
    <source>
        <dbReference type="Pfam" id="PF21787"/>
    </source>
</evidence>
<dbReference type="EMBL" id="VUJU01006812">
    <property type="protein sequence ID" value="KAF0747529.1"/>
    <property type="molecule type" value="Genomic_DNA"/>
</dbReference>
<feature type="domain" description="Transposable element P transposase-like RNase H C-terminal" evidence="4">
    <location>
        <begin position="799"/>
        <end position="832"/>
    </location>
</feature>
<evidence type="ECO:0000259" key="3">
    <source>
        <dbReference type="Pfam" id="PF21788"/>
    </source>
</evidence>
<dbReference type="Pfam" id="PF21787">
    <property type="entry name" value="TNP-like_RNaseH_N"/>
    <property type="match status" value="1"/>
</dbReference>
<sequence length="1061" mass="123022">SVFDNWFCEYSITFIAFLIIMPNYCAIRESHCVSKTLFGVPKEDEIKKLWENALGIKLKKSFRVCASHFKECDIISTWESGEGLNKYSVKTSEPAVNPVNIGIQNLTDSHNKDVMDIDNSESICFNEILSEASTSKKRKIDTDILEMCFYQNVMKNLDSISVPKNWYFGIEPYISYHKLSNFQPNFNRYIEKQLVITEDSGLIMQINGKTIVPSEIGLNDFKAENIVDVQMCLTTLDSIKCCQGAISCFKYPEIKSSYGMQYIQSNNQWRHLKCSTIVKDDDREYDCYVCVWCKRLLYSIQKKRASINKLKETRVYFFPNKKNRLQQLHRSKLYLSRKNSRASIKIHKLQNELNDIKVEMSKMSQDKLNEILAKSKIPDSQIMLVKEIFSAAKFKNSKSRRYSENWMLSCLLFQIRSPGGYKYLFENKILPLPCVTSIRNHLLAVKIGCGFDQDFFKLLKKKFSAKTEHQKKVILVFDEIFLRESIHVNTRTLTYYGLEDFGKDFEKRTHEKANHALVLMMQSLADNLQQPIAVFASKGPVKGVDLAKIIVKAILLLEDAGVRVMGITGDGASTNRTMWNILGVSGKVDKFKNSFNNPFNNSCQVYVFSDPPHLLKTVRNRLHAKRTLRIHPQKPHIQWKMYENVFKYDSQQLTKVCPKINKNHLELNNLAKMKVKYASQIFSKSMAVGIEFYNKKHFQGFENCEETIKFTLFMNNLFDALNRKFPAEGIKEKSNDLEVLKDALKLLNEWESNLNKKLIQDDEFLSSNTAEGLRVTIVSTIDLITQLHNCGFDYVLTAKINQDCLEKFFGIIRQISGPNDHPTTPTFLQLYRMLSVYSVIKPPKSGNCSVLEEDTPVISIGDLKDIIKEQNIMSERENKINKLKSKIDQIVDDGTWDFDDIFQDHNYCQTQESTVFECVVYFLAGYIIKRLKSQTKCSLCINSMNIEYGQNIHPAADLVNLKTRGFLTHPNHHIYTIIKFLETSFSKYADSINVFEDTYEDFFKNEHLHLKWECAEHRIEIFSNIFVLFITMRMRQHSYSKNIECKKLNRTKKKLSKLVTT</sequence>
<dbReference type="Proteomes" id="UP000478052">
    <property type="component" value="Unassembled WGS sequence"/>
</dbReference>
<dbReference type="InterPro" id="IPR048366">
    <property type="entry name" value="TNP-like_GBD"/>
</dbReference>
<dbReference type="InterPro" id="IPR048367">
    <property type="entry name" value="TNP-like_RNaseH_C"/>
</dbReference>
<dbReference type="PANTHER" id="PTHR47577">
    <property type="entry name" value="THAP DOMAIN-CONTAINING PROTEIN 6"/>
    <property type="match status" value="1"/>
</dbReference>
<dbReference type="InterPro" id="IPR038441">
    <property type="entry name" value="THAP_Znf_sf"/>
</dbReference>
<accession>A0A6G0Y1Z8</accession>
<dbReference type="Pfam" id="PF21788">
    <property type="entry name" value="TNP-like_GBD"/>
    <property type="match status" value="1"/>
</dbReference>
<gene>
    <name evidence="5" type="ORF">FWK35_00022948</name>
</gene>
<evidence type="ECO:0000259" key="4">
    <source>
        <dbReference type="Pfam" id="PF21789"/>
    </source>
</evidence>
<dbReference type="OrthoDB" id="6613714at2759"/>
<comment type="caution">
    <text evidence="5">The sequence shown here is derived from an EMBL/GenBank/DDBJ whole genome shotgun (WGS) entry which is preliminary data.</text>
</comment>
<dbReference type="Pfam" id="PF21789">
    <property type="entry name" value="TNP-like_RNaseH_C"/>
    <property type="match status" value="1"/>
</dbReference>
<keyword evidence="1" id="KW-0175">Coiled coil</keyword>
<evidence type="ECO:0000256" key="1">
    <source>
        <dbReference type="SAM" id="Coils"/>
    </source>
</evidence>
<dbReference type="AlphaFoldDB" id="A0A6G0Y1Z8"/>
<name>A0A6G0Y1Z8_APHCR</name>
<dbReference type="InterPro" id="IPR048365">
    <property type="entry name" value="TNP-like_RNaseH_N"/>
</dbReference>
<dbReference type="Gene3D" id="6.20.210.20">
    <property type="entry name" value="THAP domain"/>
    <property type="match status" value="1"/>
</dbReference>
<organism evidence="5 6">
    <name type="scientific">Aphis craccivora</name>
    <name type="common">Cowpea aphid</name>
    <dbReference type="NCBI Taxonomy" id="307492"/>
    <lineage>
        <taxon>Eukaryota</taxon>
        <taxon>Metazoa</taxon>
        <taxon>Ecdysozoa</taxon>
        <taxon>Arthropoda</taxon>
        <taxon>Hexapoda</taxon>
        <taxon>Insecta</taxon>
        <taxon>Pterygota</taxon>
        <taxon>Neoptera</taxon>
        <taxon>Paraneoptera</taxon>
        <taxon>Hemiptera</taxon>
        <taxon>Sternorrhyncha</taxon>
        <taxon>Aphidomorpha</taxon>
        <taxon>Aphidoidea</taxon>
        <taxon>Aphididae</taxon>
        <taxon>Aphidini</taxon>
        <taxon>Aphis</taxon>
        <taxon>Aphis</taxon>
    </lineage>
</organism>
<evidence type="ECO:0000313" key="5">
    <source>
        <dbReference type="EMBL" id="KAF0747529.1"/>
    </source>
</evidence>